<dbReference type="Pfam" id="PF16053">
    <property type="entry name" value="MRP-S34"/>
    <property type="match status" value="1"/>
</dbReference>
<dbReference type="GO" id="GO:0005840">
    <property type="term" value="C:ribosome"/>
    <property type="evidence" value="ECO:0007669"/>
    <property type="project" value="UniProtKB-KW"/>
</dbReference>
<dbReference type="OrthoDB" id="16434at2759"/>
<sequence length="203" mass="23431">MPYEIYGKATAFHGKTLWEILGNLRNNGVGRIVIRNDYNKRYSDPAPSWFRILKVEALPPEGKIQVLPPVVDMGEVRRVRALVENVFRGTYRGTEWLSWNTFKPDFRLIPKEEEESFTKVKRGELPPPYEITRKFHPTAPFPPLLRELIIREMKAKGTYQGEEPKLTLVVNDPNIIAEDGKQIHLGALSATECLRLYENIKKT</sequence>
<reference evidence="2" key="1">
    <citation type="submission" date="2025-08" db="UniProtKB">
        <authorList>
            <consortium name="RefSeq"/>
        </authorList>
    </citation>
    <scope>IDENTIFICATION</scope>
    <source>
        <tissue evidence="2">Total insect</tissue>
    </source>
</reference>
<dbReference type="InterPro" id="IPR032053">
    <property type="entry name" value="Ribosomal_mS34"/>
</dbReference>
<dbReference type="CTD" id="65993"/>
<dbReference type="RefSeq" id="XP_034255166.1">
    <property type="nucleotide sequence ID" value="XM_034399275.1"/>
</dbReference>
<dbReference type="KEGG" id="tpal:117653535"/>
<dbReference type="InParanoid" id="A0A6P9AI95"/>
<protein>
    <submittedName>
        <fullName evidence="2">28S ribosomal protein S34, mitochondrial</fullName>
    </submittedName>
</protein>
<dbReference type="AlphaFoldDB" id="A0A6P9AI95"/>
<dbReference type="GO" id="GO:0003735">
    <property type="term" value="F:structural constituent of ribosome"/>
    <property type="evidence" value="ECO:0007669"/>
    <property type="project" value="InterPro"/>
</dbReference>
<evidence type="ECO:0000313" key="1">
    <source>
        <dbReference type="Proteomes" id="UP000515158"/>
    </source>
</evidence>
<proteinExistence type="predicted"/>
<dbReference type="FunCoup" id="A0A6P9AI95">
    <property type="interactions" value="245"/>
</dbReference>
<keyword evidence="1" id="KW-1185">Reference proteome</keyword>
<dbReference type="GeneID" id="117653535"/>
<organism evidence="2">
    <name type="scientific">Thrips palmi</name>
    <name type="common">Melon thrips</name>
    <dbReference type="NCBI Taxonomy" id="161013"/>
    <lineage>
        <taxon>Eukaryota</taxon>
        <taxon>Metazoa</taxon>
        <taxon>Ecdysozoa</taxon>
        <taxon>Arthropoda</taxon>
        <taxon>Hexapoda</taxon>
        <taxon>Insecta</taxon>
        <taxon>Pterygota</taxon>
        <taxon>Neoptera</taxon>
        <taxon>Paraneoptera</taxon>
        <taxon>Thysanoptera</taxon>
        <taxon>Terebrantia</taxon>
        <taxon>Thripoidea</taxon>
        <taxon>Thripidae</taxon>
        <taxon>Thrips</taxon>
    </lineage>
</organism>
<dbReference type="GO" id="GO:0005739">
    <property type="term" value="C:mitochondrion"/>
    <property type="evidence" value="ECO:0007669"/>
    <property type="project" value="InterPro"/>
</dbReference>
<keyword evidence="2" id="KW-0689">Ribosomal protein</keyword>
<keyword evidence="2" id="KW-0687">Ribonucleoprotein</keyword>
<accession>A0A6P9AI95</accession>
<dbReference type="PANTHER" id="PTHR28589">
    <property type="entry name" value="28S RIBOSOMAL PROTEIN S34, MITOCHONDRIAL"/>
    <property type="match status" value="1"/>
</dbReference>
<gene>
    <name evidence="2" type="primary">LOC117653535</name>
</gene>
<dbReference type="Proteomes" id="UP000515158">
    <property type="component" value="Unplaced"/>
</dbReference>
<name>A0A6P9AI95_THRPL</name>
<evidence type="ECO:0000313" key="2">
    <source>
        <dbReference type="RefSeq" id="XP_034255166.1"/>
    </source>
</evidence>
<dbReference type="PANTHER" id="PTHR28589:SF1">
    <property type="entry name" value="SMALL RIBOSOMAL SUBUNIT PROTEIN MS34"/>
    <property type="match status" value="1"/>
</dbReference>